<accession>A0A9P5NRC5</accession>
<dbReference type="OrthoDB" id="3067012at2759"/>
<evidence type="ECO:0000313" key="2">
    <source>
        <dbReference type="EMBL" id="KAF8905952.1"/>
    </source>
</evidence>
<evidence type="ECO:0000313" key="3">
    <source>
        <dbReference type="Proteomes" id="UP000724874"/>
    </source>
</evidence>
<feature type="compositionally biased region" description="Polar residues" evidence="1">
    <location>
        <begin position="1"/>
        <end position="10"/>
    </location>
</feature>
<comment type="caution">
    <text evidence="2">The sequence shown here is derived from an EMBL/GenBank/DDBJ whole genome shotgun (WGS) entry which is preliminary data.</text>
</comment>
<keyword evidence="3" id="KW-1185">Reference proteome</keyword>
<sequence length="257" mass="28795">MDAQVQNEAGSSSSSNLNIASESVAAPPPPLSSSTTSKRALPFHSIPHILDEICECLAYDDELDPFNAKDAATIARSRRNLLHVALASTTLLEPALDRLWRNLDSLFPLLKILPAFIKSDGTYVLRGAISDVEWERFDWYARRVRRFSYSRDPDALDIAMHVYFRLAQLHKPPILPSLRYLHCPSTSQRDFLISGICLFLSPSLEALEFNGISNVEDKLCGTMLHTLFCDGAEMEKIILIGRGLSLDTSRWWQSSSI</sequence>
<gene>
    <name evidence="2" type="ORF">CPB84DRAFT_1844591</name>
</gene>
<organism evidence="2 3">
    <name type="scientific">Gymnopilus junonius</name>
    <name type="common">Spectacular rustgill mushroom</name>
    <name type="synonym">Gymnopilus spectabilis subsp. junonius</name>
    <dbReference type="NCBI Taxonomy" id="109634"/>
    <lineage>
        <taxon>Eukaryota</taxon>
        <taxon>Fungi</taxon>
        <taxon>Dikarya</taxon>
        <taxon>Basidiomycota</taxon>
        <taxon>Agaricomycotina</taxon>
        <taxon>Agaricomycetes</taxon>
        <taxon>Agaricomycetidae</taxon>
        <taxon>Agaricales</taxon>
        <taxon>Agaricineae</taxon>
        <taxon>Hymenogastraceae</taxon>
        <taxon>Gymnopilus</taxon>
    </lineage>
</organism>
<proteinExistence type="predicted"/>
<protein>
    <submittedName>
        <fullName evidence="2">Uncharacterized protein</fullName>
    </submittedName>
</protein>
<reference evidence="2" key="1">
    <citation type="submission" date="2020-11" db="EMBL/GenBank/DDBJ databases">
        <authorList>
            <consortium name="DOE Joint Genome Institute"/>
            <person name="Ahrendt S."/>
            <person name="Riley R."/>
            <person name="Andreopoulos W."/>
            <person name="LaButti K."/>
            <person name="Pangilinan J."/>
            <person name="Ruiz-duenas F.J."/>
            <person name="Barrasa J.M."/>
            <person name="Sanchez-Garcia M."/>
            <person name="Camarero S."/>
            <person name="Miyauchi S."/>
            <person name="Serrano A."/>
            <person name="Linde D."/>
            <person name="Babiker R."/>
            <person name="Drula E."/>
            <person name="Ayuso-Fernandez I."/>
            <person name="Pacheco R."/>
            <person name="Padilla G."/>
            <person name="Ferreira P."/>
            <person name="Barriuso J."/>
            <person name="Kellner H."/>
            <person name="Castanera R."/>
            <person name="Alfaro M."/>
            <person name="Ramirez L."/>
            <person name="Pisabarro A.G."/>
            <person name="Kuo A."/>
            <person name="Tritt A."/>
            <person name="Lipzen A."/>
            <person name="He G."/>
            <person name="Yan M."/>
            <person name="Ng V."/>
            <person name="Cullen D."/>
            <person name="Martin F."/>
            <person name="Rosso M.-N."/>
            <person name="Henrissat B."/>
            <person name="Hibbett D."/>
            <person name="Martinez A.T."/>
            <person name="Grigoriev I.V."/>
        </authorList>
    </citation>
    <scope>NUCLEOTIDE SEQUENCE</scope>
    <source>
        <strain evidence="2">AH 44721</strain>
    </source>
</reference>
<feature type="compositionally biased region" description="Low complexity" evidence="1">
    <location>
        <begin position="11"/>
        <end position="25"/>
    </location>
</feature>
<feature type="region of interest" description="Disordered" evidence="1">
    <location>
        <begin position="1"/>
        <end position="37"/>
    </location>
</feature>
<dbReference type="AlphaFoldDB" id="A0A9P5NRC5"/>
<dbReference type="Proteomes" id="UP000724874">
    <property type="component" value="Unassembled WGS sequence"/>
</dbReference>
<evidence type="ECO:0000256" key="1">
    <source>
        <dbReference type="SAM" id="MobiDB-lite"/>
    </source>
</evidence>
<name>A0A9P5NRC5_GYMJU</name>
<dbReference type="EMBL" id="JADNYJ010000020">
    <property type="protein sequence ID" value="KAF8905952.1"/>
    <property type="molecule type" value="Genomic_DNA"/>
</dbReference>